<dbReference type="PROSITE" id="PS50208">
    <property type="entry name" value="CASPASE_P20"/>
    <property type="match status" value="1"/>
</dbReference>
<dbReference type="AlphaFoldDB" id="A0A8S3X9K4"/>
<keyword evidence="1" id="KW-0645">Protease</keyword>
<dbReference type="EMBL" id="CAJQZP010001037">
    <property type="protein sequence ID" value="CAG5011093.1"/>
    <property type="molecule type" value="Genomic_DNA"/>
</dbReference>
<keyword evidence="3" id="KW-0378">Hydrolase</keyword>
<feature type="domain" description="CARD" evidence="8">
    <location>
        <begin position="1"/>
        <end position="78"/>
    </location>
</feature>
<dbReference type="PANTHER" id="PTHR47901:SF8">
    <property type="entry name" value="CASPASE-3"/>
    <property type="match status" value="1"/>
</dbReference>
<protein>
    <submittedName>
        <fullName evidence="9">(apollo) hypothetical protein</fullName>
    </submittedName>
</protein>
<dbReference type="PROSITE" id="PS50209">
    <property type="entry name" value="CARD"/>
    <property type="match status" value="1"/>
</dbReference>
<proteinExistence type="inferred from homology"/>
<dbReference type="PANTHER" id="PTHR47901">
    <property type="entry name" value="CASPASE RECRUITMENT DOMAIN-CONTAINING PROTEIN 18"/>
    <property type="match status" value="1"/>
</dbReference>
<evidence type="ECO:0000256" key="2">
    <source>
        <dbReference type="ARBA" id="ARBA00022703"/>
    </source>
</evidence>
<evidence type="ECO:0000256" key="3">
    <source>
        <dbReference type="ARBA" id="ARBA00022801"/>
    </source>
</evidence>
<reference evidence="9" key="1">
    <citation type="submission" date="2021-04" db="EMBL/GenBank/DDBJ databases">
        <authorList>
            <person name="Tunstrom K."/>
        </authorList>
    </citation>
    <scope>NUCLEOTIDE SEQUENCE</scope>
</reference>
<dbReference type="InterPro" id="IPR011600">
    <property type="entry name" value="Pept_C14_caspase"/>
</dbReference>
<dbReference type="CDD" id="cd01671">
    <property type="entry name" value="CARD"/>
    <property type="match status" value="1"/>
</dbReference>
<evidence type="ECO:0000256" key="5">
    <source>
        <dbReference type="SAM" id="MobiDB-lite"/>
    </source>
</evidence>
<dbReference type="SMART" id="SM00114">
    <property type="entry name" value="CARD"/>
    <property type="match status" value="1"/>
</dbReference>
<gene>
    <name evidence="9" type="ORF">PAPOLLO_LOCUS15523</name>
</gene>
<evidence type="ECO:0000259" key="6">
    <source>
        <dbReference type="PROSITE" id="PS50207"/>
    </source>
</evidence>
<feature type="compositionally biased region" description="Polar residues" evidence="5">
    <location>
        <begin position="127"/>
        <end position="146"/>
    </location>
</feature>
<accession>A0A8S3X9K4</accession>
<dbReference type="PIRSF" id="PIRSF038001">
    <property type="entry name" value="Caspase_ICE"/>
    <property type="match status" value="1"/>
</dbReference>
<evidence type="ECO:0000313" key="10">
    <source>
        <dbReference type="Proteomes" id="UP000691718"/>
    </source>
</evidence>
<name>A0A8S3X9K4_PARAO</name>
<dbReference type="GO" id="GO:0042981">
    <property type="term" value="P:regulation of apoptotic process"/>
    <property type="evidence" value="ECO:0007669"/>
    <property type="project" value="InterPro"/>
</dbReference>
<evidence type="ECO:0000256" key="1">
    <source>
        <dbReference type="ARBA" id="ARBA00022670"/>
    </source>
</evidence>
<evidence type="ECO:0000256" key="4">
    <source>
        <dbReference type="RuleBase" id="RU003971"/>
    </source>
</evidence>
<evidence type="ECO:0000259" key="8">
    <source>
        <dbReference type="PROSITE" id="PS50209"/>
    </source>
</evidence>
<comment type="similarity">
    <text evidence="4">Belongs to the peptidase C14A family.</text>
</comment>
<comment type="caution">
    <text evidence="9">The sequence shown here is derived from an EMBL/GenBank/DDBJ whole genome shotgun (WGS) entry which is preliminary data.</text>
</comment>
<dbReference type="InterPro" id="IPR015917">
    <property type="entry name" value="Pept_C14A"/>
</dbReference>
<feature type="domain" description="Caspase family p10" evidence="6">
    <location>
        <begin position="372"/>
        <end position="448"/>
    </location>
</feature>
<keyword evidence="10" id="KW-1185">Reference proteome</keyword>
<dbReference type="SMART" id="SM00115">
    <property type="entry name" value="CASc"/>
    <property type="match status" value="1"/>
</dbReference>
<dbReference type="InterPro" id="IPR001315">
    <property type="entry name" value="CARD"/>
</dbReference>
<dbReference type="GO" id="GO:0006508">
    <property type="term" value="P:proteolysis"/>
    <property type="evidence" value="ECO:0007669"/>
    <property type="project" value="UniProtKB-KW"/>
</dbReference>
<dbReference type="InterPro" id="IPR001309">
    <property type="entry name" value="Pept_C14_p20"/>
</dbReference>
<feature type="domain" description="Caspase family p20" evidence="7">
    <location>
        <begin position="188"/>
        <end position="318"/>
    </location>
</feature>
<dbReference type="GO" id="GO:0004197">
    <property type="term" value="F:cysteine-type endopeptidase activity"/>
    <property type="evidence" value="ECO:0007669"/>
    <property type="project" value="InterPro"/>
</dbReference>
<dbReference type="InterPro" id="IPR002398">
    <property type="entry name" value="Pept_C14"/>
</dbReference>
<dbReference type="InterPro" id="IPR002138">
    <property type="entry name" value="Pept_C14_p10"/>
</dbReference>
<organism evidence="9 10">
    <name type="scientific">Parnassius apollo</name>
    <name type="common">Apollo butterfly</name>
    <name type="synonym">Papilio apollo</name>
    <dbReference type="NCBI Taxonomy" id="110799"/>
    <lineage>
        <taxon>Eukaryota</taxon>
        <taxon>Metazoa</taxon>
        <taxon>Ecdysozoa</taxon>
        <taxon>Arthropoda</taxon>
        <taxon>Hexapoda</taxon>
        <taxon>Insecta</taxon>
        <taxon>Pterygota</taxon>
        <taxon>Neoptera</taxon>
        <taxon>Endopterygota</taxon>
        <taxon>Lepidoptera</taxon>
        <taxon>Glossata</taxon>
        <taxon>Ditrysia</taxon>
        <taxon>Papilionoidea</taxon>
        <taxon>Papilionidae</taxon>
        <taxon>Parnassiinae</taxon>
        <taxon>Parnassini</taxon>
        <taxon>Parnassius</taxon>
        <taxon>Parnassius</taxon>
    </lineage>
</organism>
<dbReference type="OrthoDB" id="6097640at2759"/>
<evidence type="ECO:0000313" key="9">
    <source>
        <dbReference type="EMBL" id="CAG5011093.1"/>
    </source>
</evidence>
<sequence>MQNEHRKAIQNNFGSLVEQTDLDVMVSALYEKGVFSEQMIEPFKDTNKDTRTRKRQLYMDIMRRGPQAFGHLLEALEENGYWNLVRELDPSSSLHLQPRISYSNQSTKSGESSYVSISTEKKRTKSNVEVNKIQSQSSDETQTAPPESNKDTLDPSVDIPYFHVVKSTKFFEDNEDEDIKLYKTRGRQRGILVIFSYVQFCNDIERYRKGVDIDCKKLKYLFHEIGFTVIAYQDLTKPETEGTLKRLEEVLVGMECVFIVVSSHGYERAPRSSDTDIRCSDGNLISFLDIVDRFSNANFPALRGVPKVFISQLCRGRNEEWVMVPQWRRAGEGGEGGEEVAVGRVSRSPGGVESDGAPWAERRDLQLDRVYSDIIIAHSTVPGYVSHRDPEKGSWYIQALCEVFAARAHDCHVEKLLTLVDQRMHREFAVQTSSVEKWGFNRRLYLHPGLYEH</sequence>
<feature type="region of interest" description="Disordered" evidence="5">
    <location>
        <begin position="333"/>
        <end position="357"/>
    </location>
</feature>
<feature type="compositionally biased region" description="Polar residues" evidence="5">
    <location>
        <begin position="102"/>
        <end position="118"/>
    </location>
</feature>
<feature type="region of interest" description="Disordered" evidence="5">
    <location>
        <begin position="102"/>
        <end position="156"/>
    </location>
</feature>
<dbReference type="Pfam" id="PF00619">
    <property type="entry name" value="CARD"/>
    <property type="match status" value="1"/>
</dbReference>
<dbReference type="PROSITE" id="PS50207">
    <property type="entry name" value="CASPASE_P10"/>
    <property type="match status" value="1"/>
</dbReference>
<evidence type="ECO:0000259" key="7">
    <source>
        <dbReference type="PROSITE" id="PS50208"/>
    </source>
</evidence>
<dbReference type="Proteomes" id="UP000691718">
    <property type="component" value="Unassembled WGS sequence"/>
</dbReference>
<dbReference type="GO" id="GO:0006915">
    <property type="term" value="P:apoptotic process"/>
    <property type="evidence" value="ECO:0007669"/>
    <property type="project" value="UniProtKB-KW"/>
</dbReference>
<keyword evidence="2" id="KW-0053">Apoptosis</keyword>
<dbReference type="Pfam" id="PF00656">
    <property type="entry name" value="Peptidase_C14"/>
    <property type="match status" value="1"/>
</dbReference>